<evidence type="ECO:0000313" key="5">
    <source>
        <dbReference type="Proteomes" id="UP000318313"/>
    </source>
</evidence>
<dbReference type="Pfam" id="PF13181">
    <property type="entry name" value="TPR_8"/>
    <property type="match status" value="1"/>
</dbReference>
<dbReference type="SUPFAM" id="SSF48452">
    <property type="entry name" value="TPR-like"/>
    <property type="match status" value="1"/>
</dbReference>
<dbReference type="Gene3D" id="1.25.40.10">
    <property type="entry name" value="Tetratricopeptide repeat domain"/>
    <property type="match status" value="2"/>
</dbReference>
<dbReference type="KEGG" id="gfm:Enr17x_40170"/>
<dbReference type="EMBL" id="CP037452">
    <property type="protein sequence ID" value="QDV51958.1"/>
    <property type="molecule type" value="Genomic_DNA"/>
</dbReference>
<keyword evidence="5" id="KW-1185">Reference proteome</keyword>
<dbReference type="PANTHER" id="PTHR44858">
    <property type="entry name" value="TETRATRICOPEPTIDE REPEAT PROTEIN 6"/>
    <property type="match status" value="1"/>
</dbReference>
<keyword evidence="2 3" id="KW-0802">TPR repeat</keyword>
<dbReference type="PROSITE" id="PS50005">
    <property type="entry name" value="TPR"/>
    <property type="match status" value="1"/>
</dbReference>
<evidence type="ECO:0000313" key="4">
    <source>
        <dbReference type="EMBL" id="QDV51958.1"/>
    </source>
</evidence>
<name>A0A518IFV3_9PLAN</name>
<dbReference type="RefSeq" id="WP_145311341.1">
    <property type="nucleotide sequence ID" value="NZ_CP037452.1"/>
</dbReference>
<gene>
    <name evidence="4" type="ORF">Enr17x_40170</name>
</gene>
<dbReference type="InterPro" id="IPR050498">
    <property type="entry name" value="Ycf3"/>
</dbReference>
<reference evidence="4 5" key="1">
    <citation type="submission" date="2019-03" db="EMBL/GenBank/DDBJ databases">
        <title>Deep-cultivation of Planctomycetes and their phenomic and genomic characterization uncovers novel biology.</title>
        <authorList>
            <person name="Wiegand S."/>
            <person name="Jogler M."/>
            <person name="Boedeker C."/>
            <person name="Pinto D."/>
            <person name="Vollmers J."/>
            <person name="Rivas-Marin E."/>
            <person name="Kohn T."/>
            <person name="Peeters S.H."/>
            <person name="Heuer A."/>
            <person name="Rast P."/>
            <person name="Oberbeckmann S."/>
            <person name="Bunk B."/>
            <person name="Jeske O."/>
            <person name="Meyerdierks A."/>
            <person name="Storesund J.E."/>
            <person name="Kallscheuer N."/>
            <person name="Luecker S."/>
            <person name="Lage O.M."/>
            <person name="Pohl T."/>
            <person name="Merkel B.J."/>
            <person name="Hornburger P."/>
            <person name="Mueller R.-W."/>
            <person name="Bruemmer F."/>
            <person name="Labrenz M."/>
            <person name="Spormann A.M."/>
            <person name="Op den Camp H."/>
            <person name="Overmann J."/>
            <person name="Amann R."/>
            <person name="Jetten M.S.M."/>
            <person name="Mascher T."/>
            <person name="Medema M.H."/>
            <person name="Devos D.P."/>
            <person name="Kaster A.-K."/>
            <person name="Ovreas L."/>
            <person name="Rohde M."/>
            <person name="Galperin M.Y."/>
            <person name="Jogler C."/>
        </authorList>
    </citation>
    <scope>NUCLEOTIDE SEQUENCE [LARGE SCALE GENOMIC DNA]</scope>
    <source>
        <strain evidence="4 5">Enr17</strain>
    </source>
</reference>
<proteinExistence type="predicted"/>
<dbReference type="OrthoDB" id="250076at2"/>
<dbReference type="InterPro" id="IPR011990">
    <property type="entry name" value="TPR-like_helical_dom_sf"/>
</dbReference>
<dbReference type="InterPro" id="IPR019734">
    <property type="entry name" value="TPR_rpt"/>
</dbReference>
<keyword evidence="1" id="KW-0677">Repeat</keyword>
<accession>A0A518IFV3</accession>
<evidence type="ECO:0000256" key="2">
    <source>
        <dbReference type="ARBA" id="ARBA00022803"/>
    </source>
</evidence>
<dbReference type="Proteomes" id="UP000318313">
    <property type="component" value="Chromosome"/>
</dbReference>
<dbReference type="Pfam" id="PF13414">
    <property type="entry name" value="TPR_11"/>
    <property type="match status" value="1"/>
</dbReference>
<dbReference type="PANTHER" id="PTHR44858:SF1">
    <property type="entry name" value="UDP-N-ACETYLGLUCOSAMINE--PEPTIDE N-ACETYLGLUCOSAMINYLTRANSFERASE SPINDLY-RELATED"/>
    <property type="match status" value="1"/>
</dbReference>
<keyword evidence="4" id="KW-0449">Lipoprotein</keyword>
<feature type="repeat" description="TPR" evidence="3">
    <location>
        <begin position="108"/>
        <end position="141"/>
    </location>
</feature>
<dbReference type="AlphaFoldDB" id="A0A518IFV3"/>
<dbReference type="SMART" id="SM00028">
    <property type="entry name" value="TPR"/>
    <property type="match status" value="3"/>
</dbReference>
<evidence type="ECO:0000256" key="1">
    <source>
        <dbReference type="ARBA" id="ARBA00022737"/>
    </source>
</evidence>
<sequence length="187" mass="21795">MRNLSKRPLFGMVLCLFCLSGCIPVYMNAPEHYKPLSYFRTLDDAGEYQEQLAKYNLAIDANAGDLDALFGRAVLYMGVGRYTAAKADLDQAIQHADKQPDYNSTRLASIYVHRGLLRWDDEQIDLAIADYSEAIELKPDDWEAYFHRWLAYQYQGKEEKAKQDRERGKELMPRVFEREYSFTDRLI</sequence>
<evidence type="ECO:0000256" key="3">
    <source>
        <dbReference type="PROSITE-ProRule" id="PRU00339"/>
    </source>
</evidence>
<protein>
    <submittedName>
        <fullName evidence="4">Lipoprotein NlpI</fullName>
    </submittedName>
</protein>
<organism evidence="4 5">
    <name type="scientific">Gimesia fumaroli</name>
    <dbReference type="NCBI Taxonomy" id="2527976"/>
    <lineage>
        <taxon>Bacteria</taxon>
        <taxon>Pseudomonadati</taxon>
        <taxon>Planctomycetota</taxon>
        <taxon>Planctomycetia</taxon>
        <taxon>Planctomycetales</taxon>
        <taxon>Planctomycetaceae</taxon>
        <taxon>Gimesia</taxon>
    </lineage>
</organism>